<proteinExistence type="predicted"/>
<evidence type="ECO:0000313" key="4">
    <source>
        <dbReference type="Proteomes" id="UP001362999"/>
    </source>
</evidence>
<dbReference type="InterPro" id="IPR046522">
    <property type="entry name" value="DUF6699"/>
</dbReference>
<feature type="domain" description="DUF6699" evidence="2">
    <location>
        <begin position="285"/>
        <end position="429"/>
    </location>
</feature>
<dbReference type="Proteomes" id="UP001362999">
    <property type="component" value="Unassembled WGS sequence"/>
</dbReference>
<evidence type="ECO:0000256" key="1">
    <source>
        <dbReference type="SAM" id="MobiDB-lite"/>
    </source>
</evidence>
<sequence>MYWPWNIPCLRSSRKTAYLHSPTLQIGAHPHRSQQPGVKYVPWNESAKGDRLRRKFNPALSSEDSSEEQFIVANTDLDKKLSRRLPVTRRARVLKVRVGSDDAGSRNRRRGRSPSPASYDVAAEPARRSATPFPRRRRRLSPSAANDDRVVHLPADDTPAPVSEFADDTPEAVAEPVQSVRTPRGRRRRRLSPDPATDAALQVAVVAEPMQPERRSPTPPPSPADNPILTPLVTPRRRIKTKHSHPRIKLSAPANSLVPVQAIPWALYCLPCLNPELFHARPPPLCWDISQFPSTARHLTFTGHPKPAKVEPRFEEPATYPPTHLLIISFPPTSPLLPWASLWGPIVARGLGNTPVTVDLALTAIYTYFNTPLTRVDRGVVSDHTWGVISATFRRRLGHSPNLRAVDERRGALRVDVLDRYTKFCGLQPLGQHFYQLMLSL</sequence>
<dbReference type="AlphaFoldDB" id="A0AAW0CRZ6"/>
<reference evidence="3 4" key="1">
    <citation type="journal article" date="2024" name="J Genomics">
        <title>Draft genome sequencing and assembly of Favolaschia claudopus CIRM-BRFM 2984 isolated from oak limbs.</title>
        <authorList>
            <person name="Navarro D."/>
            <person name="Drula E."/>
            <person name="Chaduli D."/>
            <person name="Cazenave R."/>
            <person name="Ahrendt S."/>
            <person name="Wang J."/>
            <person name="Lipzen A."/>
            <person name="Daum C."/>
            <person name="Barry K."/>
            <person name="Grigoriev I.V."/>
            <person name="Favel A."/>
            <person name="Rosso M.N."/>
            <person name="Martin F."/>
        </authorList>
    </citation>
    <scope>NUCLEOTIDE SEQUENCE [LARGE SCALE GENOMIC DNA]</scope>
    <source>
        <strain evidence="3 4">CIRM-BRFM 2984</strain>
    </source>
</reference>
<dbReference type="EMBL" id="JAWWNJ010000013">
    <property type="protein sequence ID" value="KAK7042051.1"/>
    <property type="molecule type" value="Genomic_DNA"/>
</dbReference>
<accession>A0AAW0CRZ6</accession>
<protein>
    <recommendedName>
        <fullName evidence="2">DUF6699 domain-containing protein</fullName>
    </recommendedName>
</protein>
<gene>
    <name evidence="3" type="ORF">R3P38DRAFT_2888274</name>
</gene>
<name>A0AAW0CRZ6_9AGAR</name>
<evidence type="ECO:0000259" key="2">
    <source>
        <dbReference type="Pfam" id="PF20415"/>
    </source>
</evidence>
<feature type="region of interest" description="Disordered" evidence="1">
    <location>
        <begin position="96"/>
        <end position="238"/>
    </location>
</feature>
<comment type="caution">
    <text evidence="3">The sequence shown here is derived from an EMBL/GenBank/DDBJ whole genome shotgun (WGS) entry which is preliminary data.</text>
</comment>
<evidence type="ECO:0000313" key="3">
    <source>
        <dbReference type="EMBL" id="KAK7042051.1"/>
    </source>
</evidence>
<dbReference type="Pfam" id="PF20415">
    <property type="entry name" value="DUF6699"/>
    <property type="match status" value="1"/>
</dbReference>
<feature type="compositionally biased region" description="Basic and acidic residues" evidence="1">
    <location>
        <begin position="146"/>
        <end position="155"/>
    </location>
</feature>
<organism evidence="3 4">
    <name type="scientific">Favolaschia claudopus</name>
    <dbReference type="NCBI Taxonomy" id="2862362"/>
    <lineage>
        <taxon>Eukaryota</taxon>
        <taxon>Fungi</taxon>
        <taxon>Dikarya</taxon>
        <taxon>Basidiomycota</taxon>
        <taxon>Agaricomycotina</taxon>
        <taxon>Agaricomycetes</taxon>
        <taxon>Agaricomycetidae</taxon>
        <taxon>Agaricales</taxon>
        <taxon>Marasmiineae</taxon>
        <taxon>Mycenaceae</taxon>
        <taxon>Favolaschia</taxon>
    </lineage>
</organism>
<keyword evidence="4" id="KW-1185">Reference proteome</keyword>